<protein>
    <recommendedName>
        <fullName evidence="9">Glutamine--tRNA ligase</fullName>
        <ecNumber evidence="9">6.1.1.18</ecNumber>
    </recommendedName>
    <alternativeName>
        <fullName evidence="9">Glutaminyl-tRNA synthetase</fullName>
        <shortName evidence="9">GlnRS</shortName>
    </alternativeName>
</protein>
<keyword evidence="2 9" id="KW-0963">Cytoplasm</keyword>
<keyword evidence="6 9" id="KW-0648">Protein biosynthesis</keyword>
<feature type="binding site" evidence="9">
    <location>
        <position position="213"/>
    </location>
    <ligand>
        <name>L-glutamine</name>
        <dbReference type="ChEBI" id="CHEBI:58359"/>
    </ligand>
</feature>
<dbReference type="Pfam" id="PF20974">
    <property type="entry name" value="tRNA-synt_1c_C2"/>
    <property type="match status" value="1"/>
</dbReference>
<dbReference type="GO" id="GO:0006424">
    <property type="term" value="P:glutamyl-tRNA aminoacylation"/>
    <property type="evidence" value="ECO:0007669"/>
    <property type="project" value="UniProtKB-UniRule"/>
</dbReference>
<feature type="domain" description="Glutamyl/glutaminyl-tRNA synthetase class Ib anti-codon binding" evidence="12">
    <location>
        <begin position="359"/>
        <end position="456"/>
    </location>
</feature>
<proteinExistence type="inferred from homology"/>
<dbReference type="NCBIfam" id="NF011291">
    <property type="entry name" value="PRK14703.1"/>
    <property type="match status" value="1"/>
</dbReference>
<evidence type="ECO:0000256" key="4">
    <source>
        <dbReference type="ARBA" id="ARBA00022741"/>
    </source>
</evidence>
<dbReference type="InterPro" id="IPR050132">
    <property type="entry name" value="Gln/Glu-tRNA_Ligase"/>
</dbReference>
<dbReference type="FunFam" id="1.10.1160.10:FF:000001">
    <property type="entry name" value="Glutamine--tRNA ligase"/>
    <property type="match status" value="1"/>
</dbReference>
<keyword evidence="5 9" id="KW-0067">ATP-binding</keyword>
<feature type="binding site" evidence="9">
    <location>
        <begin position="280"/>
        <end position="281"/>
    </location>
    <ligand>
        <name>ATP</name>
        <dbReference type="ChEBI" id="CHEBI:30616"/>
    </ligand>
</feature>
<dbReference type="InterPro" id="IPR011035">
    <property type="entry name" value="Ribosomal_bL25/Gln-tRNA_synth"/>
</dbReference>
<dbReference type="InterPro" id="IPR020058">
    <property type="entry name" value="Glu/Gln-tRNA-synth_Ib_cat-dom"/>
</dbReference>
<dbReference type="FunFam" id="2.40.240.10:FF:000020">
    <property type="entry name" value="Glutamine--tRNA ligase"/>
    <property type="match status" value="1"/>
</dbReference>
<feature type="binding site" evidence="9">
    <location>
        <begin position="288"/>
        <end position="290"/>
    </location>
    <ligand>
        <name>ATP</name>
        <dbReference type="ChEBI" id="CHEBI:30616"/>
    </ligand>
</feature>
<feature type="binding site" evidence="9">
    <location>
        <begin position="37"/>
        <end position="39"/>
    </location>
    <ligand>
        <name>ATP</name>
        <dbReference type="ChEBI" id="CHEBI:30616"/>
    </ligand>
</feature>
<dbReference type="Pfam" id="PF00749">
    <property type="entry name" value="tRNA-synt_1c"/>
    <property type="match status" value="1"/>
</dbReference>
<dbReference type="KEGG" id="lue:DCD74_01125"/>
<dbReference type="GO" id="GO:0006425">
    <property type="term" value="P:glutaminyl-tRNA aminoacylation"/>
    <property type="evidence" value="ECO:0007669"/>
    <property type="project" value="UniProtKB-UniRule"/>
</dbReference>
<dbReference type="PANTHER" id="PTHR43097">
    <property type="entry name" value="GLUTAMINE-TRNA LIGASE"/>
    <property type="match status" value="1"/>
</dbReference>
<dbReference type="InterPro" id="IPR020056">
    <property type="entry name" value="Rbsml_bL25/Gln-tRNA_synth_N"/>
</dbReference>
<evidence type="ECO:0000256" key="7">
    <source>
        <dbReference type="ARBA" id="ARBA00023146"/>
    </source>
</evidence>
<dbReference type="InterPro" id="IPR020059">
    <property type="entry name" value="Glu/Gln-tRNA-synth_Ib_codon-bd"/>
</dbReference>
<comment type="caution">
    <text evidence="9">Lacks conserved residue(s) required for the propagation of feature annotation.</text>
</comment>
<name>A0A344J367_9GAMM</name>
<dbReference type="FunFam" id="3.90.800.10:FF:000001">
    <property type="entry name" value="Glutamine--tRNA ligase"/>
    <property type="match status" value="1"/>
</dbReference>
<evidence type="ECO:0000256" key="8">
    <source>
        <dbReference type="ARBA" id="ARBA00048270"/>
    </source>
</evidence>
<dbReference type="SUPFAM" id="SSF50715">
    <property type="entry name" value="Ribosomal protein L25-like"/>
    <property type="match status" value="1"/>
</dbReference>
<dbReference type="HAMAP" id="MF_00126">
    <property type="entry name" value="Gln_tRNA_synth"/>
    <property type="match status" value="1"/>
</dbReference>
<dbReference type="EC" id="6.1.1.18" evidence="9"/>
<accession>A0A344J367</accession>
<dbReference type="NCBIfam" id="TIGR00440">
    <property type="entry name" value="glnS"/>
    <property type="match status" value="1"/>
</dbReference>
<dbReference type="Proteomes" id="UP000251842">
    <property type="component" value="Chromosome"/>
</dbReference>
<comment type="catalytic activity">
    <reaction evidence="8 9">
        <text>tRNA(Gln) + L-glutamine + ATP = L-glutaminyl-tRNA(Gln) + AMP + diphosphate</text>
        <dbReference type="Rhea" id="RHEA:20121"/>
        <dbReference type="Rhea" id="RHEA-COMP:9662"/>
        <dbReference type="Rhea" id="RHEA-COMP:9681"/>
        <dbReference type="ChEBI" id="CHEBI:30616"/>
        <dbReference type="ChEBI" id="CHEBI:33019"/>
        <dbReference type="ChEBI" id="CHEBI:58359"/>
        <dbReference type="ChEBI" id="CHEBI:78442"/>
        <dbReference type="ChEBI" id="CHEBI:78521"/>
        <dbReference type="ChEBI" id="CHEBI:456215"/>
        <dbReference type="EC" id="6.1.1.18"/>
    </reaction>
</comment>
<evidence type="ECO:0000256" key="3">
    <source>
        <dbReference type="ARBA" id="ARBA00022598"/>
    </source>
</evidence>
<dbReference type="GO" id="GO:0005829">
    <property type="term" value="C:cytosol"/>
    <property type="evidence" value="ECO:0007669"/>
    <property type="project" value="TreeGrafter"/>
</dbReference>
<comment type="subcellular location">
    <subcellularLocation>
        <location evidence="9">Cytoplasm</location>
    </subcellularLocation>
</comment>
<dbReference type="Pfam" id="PF03950">
    <property type="entry name" value="tRNA-synt_1c_C"/>
    <property type="match status" value="1"/>
</dbReference>
<evidence type="ECO:0000259" key="11">
    <source>
        <dbReference type="Pfam" id="PF00749"/>
    </source>
</evidence>
<comment type="similarity">
    <text evidence="1 9 10">Belongs to the class-I aminoacyl-tRNA synthetase family.</text>
</comment>
<organism evidence="14 15">
    <name type="scientific">Solilutibacter oculi</name>
    <dbReference type="NCBI Taxonomy" id="2698682"/>
    <lineage>
        <taxon>Bacteria</taxon>
        <taxon>Pseudomonadati</taxon>
        <taxon>Pseudomonadota</taxon>
        <taxon>Gammaproteobacteria</taxon>
        <taxon>Lysobacterales</taxon>
        <taxon>Lysobacteraceae</taxon>
        <taxon>Solilutibacter</taxon>
    </lineage>
</organism>
<dbReference type="RefSeq" id="WP_112925699.1">
    <property type="nucleotide sequence ID" value="NZ_CP029556.1"/>
</dbReference>
<dbReference type="InterPro" id="IPR014729">
    <property type="entry name" value="Rossmann-like_a/b/a_fold"/>
</dbReference>
<evidence type="ECO:0000313" key="14">
    <source>
        <dbReference type="EMBL" id="AXA83477.1"/>
    </source>
</evidence>
<keyword evidence="4 9" id="KW-0547">Nucleotide-binding</keyword>
<dbReference type="GO" id="GO:0005524">
    <property type="term" value="F:ATP binding"/>
    <property type="evidence" value="ECO:0007669"/>
    <property type="project" value="UniProtKB-UniRule"/>
</dbReference>
<gene>
    <name evidence="9" type="primary">glnS</name>
    <name evidence="14" type="ORF">DCD74_01125</name>
</gene>
<evidence type="ECO:0000256" key="6">
    <source>
        <dbReference type="ARBA" id="ARBA00022917"/>
    </source>
</evidence>
<dbReference type="Gene3D" id="3.40.50.620">
    <property type="entry name" value="HUPs"/>
    <property type="match status" value="1"/>
</dbReference>
<comment type="subunit">
    <text evidence="9">Monomer.</text>
</comment>
<feature type="domain" description="Glutamyl/glutaminyl-tRNA synthetase class Ib catalytic" evidence="11">
    <location>
        <begin position="30"/>
        <end position="356"/>
    </location>
</feature>
<dbReference type="PROSITE" id="PS00178">
    <property type="entry name" value="AA_TRNA_LIGASE_I"/>
    <property type="match status" value="1"/>
</dbReference>
<feature type="domain" description="tRNA synthetases class I (E and Q) anti-codon binding" evidence="13">
    <location>
        <begin position="476"/>
        <end position="551"/>
    </location>
</feature>
<dbReference type="PRINTS" id="PR00987">
    <property type="entry name" value="TRNASYNTHGLU"/>
</dbReference>
<evidence type="ECO:0000259" key="12">
    <source>
        <dbReference type="Pfam" id="PF03950"/>
    </source>
</evidence>
<dbReference type="InterPro" id="IPR001412">
    <property type="entry name" value="aa-tRNA-synth_I_CS"/>
</dbReference>
<dbReference type="InterPro" id="IPR022861">
    <property type="entry name" value="Gln_tRNA_ligase_bac"/>
</dbReference>
<dbReference type="GO" id="GO:0004819">
    <property type="term" value="F:glutamine-tRNA ligase activity"/>
    <property type="evidence" value="ECO:0007669"/>
    <property type="project" value="UniProtKB-UniRule"/>
</dbReference>
<dbReference type="Gene3D" id="2.40.240.10">
    <property type="entry name" value="Ribosomal Protein L25, Chain P"/>
    <property type="match status" value="2"/>
</dbReference>
<feature type="binding site" evidence="9">
    <location>
        <position position="69"/>
    </location>
    <ligand>
        <name>L-glutamine</name>
        <dbReference type="ChEBI" id="CHEBI:58359"/>
    </ligand>
</feature>
<dbReference type="AlphaFoldDB" id="A0A344J367"/>
<evidence type="ECO:0000256" key="1">
    <source>
        <dbReference type="ARBA" id="ARBA00005594"/>
    </source>
</evidence>
<dbReference type="EMBL" id="CP029556">
    <property type="protein sequence ID" value="AXA83477.1"/>
    <property type="molecule type" value="Genomic_DNA"/>
</dbReference>
<feature type="binding site" evidence="9">
    <location>
        <position position="232"/>
    </location>
    <ligand>
        <name>ATP</name>
        <dbReference type="ChEBI" id="CHEBI:30616"/>
    </ligand>
</feature>
<dbReference type="PANTHER" id="PTHR43097:SF5">
    <property type="entry name" value="GLUTAMATE--TRNA LIGASE"/>
    <property type="match status" value="1"/>
</dbReference>
<evidence type="ECO:0000313" key="15">
    <source>
        <dbReference type="Proteomes" id="UP000251842"/>
    </source>
</evidence>
<dbReference type="OrthoDB" id="9801560at2"/>
<evidence type="ECO:0000256" key="10">
    <source>
        <dbReference type="RuleBase" id="RU363037"/>
    </source>
</evidence>
<evidence type="ECO:0000256" key="2">
    <source>
        <dbReference type="ARBA" id="ARBA00022490"/>
    </source>
</evidence>
<dbReference type="InterPro" id="IPR004514">
    <property type="entry name" value="Gln-tRNA-synth"/>
</dbReference>
<evidence type="ECO:0000259" key="13">
    <source>
        <dbReference type="Pfam" id="PF20974"/>
    </source>
</evidence>
<feature type="short sequence motif" description="'KMSKS' region" evidence="9">
    <location>
        <begin position="287"/>
        <end position="291"/>
    </location>
</feature>
<dbReference type="InterPro" id="IPR049437">
    <property type="entry name" value="tRNA-synt_1c_C2"/>
</dbReference>
<keyword evidence="7 9" id="KW-0030">Aminoacyl-tRNA synthetase</keyword>
<dbReference type="SUPFAM" id="SSF52374">
    <property type="entry name" value="Nucleotidylyl transferase"/>
    <property type="match status" value="1"/>
</dbReference>
<sequence>MTEPTAAPERTDFIRNIVREDLASGKHDHVRTRFPPEPNGYLHLGHVRAIHTDFGIAAEFGGECNLRFDDTNPAREDPEYVQAIQDDVRWLGYDWHRLRHASDYFGVYYLGAEKLIRDGKAFVCDLSAEQVRATRGSLTEPGTASPFRERTVEENLDLFRRMRAGEFADGSRTLRAKIDMASPNMNMRDPAIYRIKHVEHQNTGAEWPIYPMYDYAHALGDAIEGITHSLCTLEFEDHRPLYDWSVDNVALHDHPELLQPIIDKGLPNEAAKPRQIEFSRLNLDYTVMSKRKLMALVQEGLVDGWDDPRMPTLQGIRRRGYTPEALKLFVARLGLSKQNSTIDYTVLENTLREDLDARAPRRMAVLNPLKFVLTNLPEGHRETLSFSNHPKDEAMGTRGIGFSNVIWIDAEDFAEVPPKGWKRLVPGGEVRLRGAGIARVDEVVKDDAGHVIELRGWLDPESRPGMEGANRKVKGTIHWVDAATGVPAEFRLYDRLFTASNPDDDSEGKSYRDYLNPASRGVVNGYVEAAAADAQPEDRFQFERTGYFVADRRDHSASRPVFNRAVTLRDTWMQKEG</sequence>
<dbReference type="FunFam" id="3.40.50.620:FF:000037">
    <property type="entry name" value="Glutamine--tRNA ligase cytoplasmic"/>
    <property type="match status" value="1"/>
</dbReference>
<reference evidence="15" key="1">
    <citation type="submission" date="2018-05" db="EMBL/GenBank/DDBJ databases">
        <title>Luteimonas pekinense sp. nov., isolated from human Meibomian gland secretions, Beijing, China.</title>
        <authorList>
            <person name="Wen T."/>
            <person name="Bai H."/>
            <person name="Lv H."/>
        </authorList>
    </citation>
    <scope>NUCLEOTIDE SEQUENCE [LARGE SCALE GENOMIC DNA]</scope>
    <source>
        <strain evidence="15">83-4</strain>
    </source>
</reference>
<evidence type="ECO:0000256" key="5">
    <source>
        <dbReference type="ARBA" id="ARBA00022840"/>
    </source>
</evidence>
<dbReference type="InterPro" id="IPR000924">
    <property type="entry name" value="Glu/Gln-tRNA-synth"/>
</dbReference>
<keyword evidence="15" id="KW-1185">Reference proteome</keyword>
<keyword evidence="3 9" id="KW-0436">Ligase</keyword>
<evidence type="ECO:0000256" key="9">
    <source>
        <dbReference type="HAMAP-Rule" id="MF_00126"/>
    </source>
</evidence>
<feature type="short sequence motif" description="'HIGH' region" evidence="9">
    <location>
        <begin position="36"/>
        <end position="46"/>
    </location>
</feature>